<dbReference type="InterPro" id="IPR045455">
    <property type="entry name" value="NrS-1_pol-like_helicase"/>
</dbReference>
<keyword evidence="3" id="KW-0067">ATP-binding</keyword>
<keyword evidence="2" id="KW-0378">Hydrolase</keyword>
<name>A0A2S2CKW5_9PROT</name>
<dbReference type="Gene3D" id="3.40.50.300">
    <property type="entry name" value="P-loop containing nucleotide triphosphate hydrolases"/>
    <property type="match status" value="1"/>
</dbReference>
<evidence type="ECO:0000256" key="2">
    <source>
        <dbReference type="ARBA" id="ARBA00022801"/>
    </source>
</evidence>
<gene>
    <name evidence="5" type="ORF">DEW08_02255</name>
</gene>
<evidence type="ECO:0000256" key="1">
    <source>
        <dbReference type="ARBA" id="ARBA00022741"/>
    </source>
</evidence>
<dbReference type="InterPro" id="IPR014015">
    <property type="entry name" value="Helicase_SF3_DNA-vir"/>
</dbReference>
<organism evidence="5 6">
    <name type="scientific">Azospirillum thermophilum</name>
    <dbReference type="NCBI Taxonomy" id="2202148"/>
    <lineage>
        <taxon>Bacteria</taxon>
        <taxon>Pseudomonadati</taxon>
        <taxon>Pseudomonadota</taxon>
        <taxon>Alphaproteobacteria</taxon>
        <taxon>Rhodospirillales</taxon>
        <taxon>Azospirillaceae</taxon>
        <taxon>Azospirillum</taxon>
    </lineage>
</organism>
<dbReference type="GO" id="GO:0005524">
    <property type="term" value="F:ATP binding"/>
    <property type="evidence" value="ECO:0007669"/>
    <property type="project" value="UniProtKB-KW"/>
</dbReference>
<evidence type="ECO:0000259" key="4">
    <source>
        <dbReference type="PROSITE" id="PS51206"/>
    </source>
</evidence>
<dbReference type="InterPro" id="IPR027417">
    <property type="entry name" value="P-loop_NTPase"/>
</dbReference>
<sequence>MSTQLSTSPALVPSRDTQGAIVPYDPFAVAPNPEFALPSVLEHGSDVEMSYLTRDMLIYQYGSVVFTEGEFWSFSATHWVPLPDEILRQYAHKFDGKFYLKPGGKRDKVLLNKGRIDSILHEVAMLMTVRNFFSDAPIGINCLTGFVEIGPNGGTIYEHSPRHKQRHLIEAHYDAEKPALPGPLLTKLLNGCFANLEPDESAARILMLSQIGGAAIAGMATKLKKPKAAVLHGQTAENGKSQFLECFRAFLPADAVCAFSIQQIGDERYIPRLSGKLLNTCDELSAAAVTSDTFKRVVTGEALSGREVRRLAVEVRPVAQHVFSTNVLPSFIGGADRGVRRRLLIVPFERSIPDSEKVENIGARIADEEADGLLAWLIAGAVSLVQAGFFHESQACKQALDDWLFNSDVVLAWLNEECEVTGKAEDAVPSSLAYSAFSVWAKGEGYDRIPNANIFKQRMLAADPQSRIAWKPTNKGKVITGLRMEKTGFAT</sequence>
<dbReference type="AlphaFoldDB" id="A0A2S2CKW5"/>
<keyword evidence="1" id="KW-0547">Nucleotide-binding</keyword>
<proteinExistence type="predicted"/>
<evidence type="ECO:0000256" key="3">
    <source>
        <dbReference type="ARBA" id="ARBA00022840"/>
    </source>
</evidence>
<dbReference type="Proteomes" id="UP000245629">
    <property type="component" value="Chromosome 1"/>
</dbReference>
<dbReference type="NCBIfam" id="TIGR01613">
    <property type="entry name" value="primase_Cterm"/>
    <property type="match status" value="1"/>
</dbReference>
<dbReference type="PANTHER" id="PTHR35372">
    <property type="entry name" value="ATP BINDING PROTEIN-RELATED"/>
    <property type="match status" value="1"/>
</dbReference>
<dbReference type="KEGG" id="azz:DEW08_02255"/>
<reference evidence="6" key="1">
    <citation type="submission" date="2018-05" db="EMBL/GenBank/DDBJ databases">
        <title>Azospirillum thermophila sp. nov., a novel isolated from hot spring.</title>
        <authorList>
            <person name="Zhao Z."/>
        </authorList>
    </citation>
    <scope>NUCLEOTIDE SEQUENCE [LARGE SCALE GENOMIC DNA]</scope>
    <source>
        <strain evidence="6">CFH 70021</strain>
    </source>
</reference>
<dbReference type="GO" id="GO:0016787">
    <property type="term" value="F:hydrolase activity"/>
    <property type="evidence" value="ECO:0007669"/>
    <property type="project" value="UniProtKB-KW"/>
</dbReference>
<protein>
    <recommendedName>
        <fullName evidence="4">SF3 helicase domain-containing protein</fullName>
    </recommendedName>
</protein>
<dbReference type="RefSeq" id="WP_109324139.1">
    <property type="nucleotide sequence ID" value="NZ_CP029352.1"/>
</dbReference>
<dbReference type="InterPro" id="IPR051620">
    <property type="entry name" value="ORF904-like_C"/>
</dbReference>
<dbReference type="GO" id="GO:0004386">
    <property type="term" value="F:helicase activity"/>
    <property type="evidence" value="ECO:0007669"/>
    <property type="project" value="UniProtKB-KW"/>
</dbReference>
<dbReference type="InterPro" id="IPR006500">
    <property type="entry name" value="Helicase_put_C_phage/plasmid"/>
</dbReference>
<dbReference type="PROSITE" id="PS51206">
    <property type="entry name" value="SF3_HELICASE_1"/>
    <property type="match status" value="1"/>
</dbReference>
<evidence type="ECO:0000313" key="6">
    <source>
        <dbReference type="Proteomes" id="UP000245629"/>
    </source>
</evidence>
<feature type="domain" description="SF3 helicase" evidence="4">
    <location>
        <begin position="197"/>
        <end position="361"/>
    </location>
</feature>
<evidence type="ECO:0000313" key="5">
    <source>
        <dbReference type="EMBL" id="AWK85158.1"/>
    </source>
</evidence>
<accession>A0A2S2CKW5</accession>
<dbReference type="EMBL" id="CP029352">
    <property type="protein sequence ID" value="AWK85158.1"/>
    <property type="molecule type" value="Genomic_DNA"/>
</dbReference>
<dbReference type="Pfam" id="PF19263">
    <property type="entry name" value="DUF5906"/>
    <property type="match status" value="1"/>
</dbReference>
<dbReference type="PANTHER" id="PTHR35372:SF2">
    <property type="entry name" value="SF3 HELICASE DOMAIN-CONTAINING PROTEIN"/>
    <property type="match status" value="1"/>
</dbReference>
<keyword evidence="6" id="KW-1185">Reference proteome</keyword>
<dbReference type="OrthoDB" id="9763644at2"/>